<dbReference type="GO" id="GO:0004712">
    <property type="term" value="F:protein serine/threonine/tyrosine kinase activity"/>
    <property type="evidence" value="ECO:0007669"/>
    <property type="project" value="TreeGrafter"/>
</dbReference>
<dbReference type="InterPro" id="IPR011009">
    <property type="entry name" value="Kinase-like_dom_sf"/>
</dbReference>
<dbReference type="Pfam" id="PF00069">
    <property type="entry name" value="Pkinase"/>
    <property type="match status" value="1"/>
</dbReference>
<dbReference type="InterPro" id="IPR000719">
    <property type="entry name" value="Prot_kinase_dom"/>
</dbReference>
<sequence length="963" mass="105609">MFGDYVKSDEASDAQPHSSKPEPDYARTLLSTGKKRHVFGRSSSARIVEPVRLDSELSELYLDLARKERRSHGDVSSSNESHDWAPSNNTIPETLNSSKEWKIPFGTERKHAASQNDLRAVQDFQVIKATPSKHETGSIPREANTFDKENFFTPRKNSEAFQASTPAQSRCPLSALPVESALSQDVSDGVHTDLGNGSGSVNMFPSHDRDIFRTPQCKVVSNQSTEVQRGRQRLYGLSKSSSKSAKYELLKVPLHPAVVAGQQQAKQLKLQREAQSQLSEGPNEASISRRLLDTTPFKSAPSTTNCDALQAQARPTFGFRENPSLHDNVASSKSWQSHTKPADQTPRAIPASEKPISHTTSVGIEKQLSPPMSATESTWLPETRFSHLKPAHQTPRAIPVSLASEKPIFHTTSAGIEKQPSPPMSATESTWLPGSRFPHLKPADQTPRAIPVSSASEKPIFHTTSAGIEKQPSPPMSATESTWLPETRFPHLYSRPNQVSNSMNSGGALPLRSTGLESAISSRNSALQTSSEVPQGKCPPPQVSVKPSDLQKDNKSIHQVSSEPSKDIRGPSPAQTSSMPDPVRICVTSPNEVQKPAPPCAKSLISVKNECKTESNTDQKVSSPGKGQLKVNGHAYDILSLLGRGGSSKVFQVLDPETSQLKAVKCVNLAETDTSICEGYLNEIKLLADLQDGDCVIRMFDHEHHKESNTLFVVMEKGDTDLSKLIKDVKNSKKISATMIAYYWTEMLNAVSFIHKRGTIHSDLKPANFLLVSGRLKLIDFGIASSVQEDMTSVVKDNLTGTYNYISPEALCTTSSESQQFKISYKSDVWSLGCILYNLVYGRTPFQHITGQFQKLNAIVSASHRIQFPDPPISNCPSSLIQAMKLCLVRNPKERASVDELIQISYLEQVGPERAIVSKVASIAASVGLVQDSEDNRYAAAIRAIQRIIMENERQLPFLRGGK</sequence>
<evidence type="ECO:0000313" key="8">
    <source>
        <dbReference type="RefSeq" id="XP_026276414.1"/>
    </source>
</evidence>
<feature type="compositionally biased region" description="Polar residues" evidence="6">
    <location>
        <begin position="519"/>
        <end position="533"/>
    </location>
</feature>
<dbReference type="FunFam" id="3.30.200.20:FF:000131">
    <property type="entry name" value="Dual specificity protein kinase TTK"/>
    <property type="match status" value="1"/>
</dbReference>
<proteinExistence type="predicted"/>
<keyword evidence="5" id="KW-0067">ATP-binding</keyword>
<reference evidence="8" key="1">
    <citation type="submission" date="2025-08" db="UniProtKB">
        <authorList>
            <consortium name="RefSeq"/>
        </authorList>
    </citation>
    <scope>IDENTIFICATION</scope>
    <source>
        <tissue evidence="8">Whole organism</tissue>
    </source>
</reference>
<name>A0A6J1S5D2_FRAOC</name>
<evidence type="ECO:0000256" key="6">
    <source>
        <dbReference type="SAM" id="MobiDB-lite"/>
    </source>
</evidence>
<dbReference type="PANTHER" id="PTHR22974">
    <property type="entry name" value="MIXED LINEAGE PROTEIN KINASE"/>
    <property type="match status" value="1"/>
</dbReference>
<dbReference type="PANTHER" id="PTHR22974:SF21">
    <property type="entry name" value="DUAL SPECIFICITY PROTEIN KINASE TTK"/>
    <property type="match status" value="1"/>
</dbReference>
<dbReference type="PROSITE" id="PS50011">
    <property type="entry name" value="PROTEIN_KINASE_DOM"/>
    <property type="match status" value="1"/>
</dbReference>
<evidence type="ECO:0000256" key="5">
    <source>
        <dbReference type="ARBA" id="ARBA00022840"/>
    </source>
</evidence>
<dbReference type="CTD" id="42126"/>
<feature type="region of interest" description="Disordered" evidence="6">
    <location>
        <begin position="519"/>
        <end position="584"/>
    </location>
</feature>
<feature type="region of interest" description="Disordered" evidence="6">
    <location>
        <begin position="319"/>
        <end position="350"/>
    </location>
</feature>
<keyword evidence="3" id="KW-0547">Nucleotide-binding</keyword>
<gene>
    <name evidence="8" type="primary">LOC113205136</name>
</gene>
<feature type="compositionally biased region" description="Polar residues" evidence="6">
    <location>
        <begin position="86"/>
        <end position="95"/>
    </location>
</feature>
<dbReference type="Gene3D" id="1.10.510.10">
    <property type="entry name" value="Transferase(Phosphotransferase) domain 1"/>
    <property type="match status" value="1"/>
</dbReference>
<dbReference type="AlphaFoldDB" id="A0A6J1S5D2"/>
<dbReference type="GO" id="GO:0034501">
    <property type="term" value="P:protein localization to kinetochore"/>
    <property type="evidence" value="ECO:0007669"/>
    <property type="project" value="TreeGrafter"/>
</dbReference>
<dbReference type="Gene3D" id="3.30.200.20">
    <property type="entry name" value="Phosphorylase Kinase, domain 1"/>
    <property type="match status" value="1"/>
</dbReference>
<feature type="region of interest" description="Disordered" evidence="6">
    <location>
        <begin position="68"/>
        <end position="95"/>
    </location>
</feature>
<dbReference type="GeneID" id="113205136"/>
<dbReference type="GO" id="GO:0007094">
    <property type="term" value="P:mitotic spindle assembly checkpoint signaling"/>
    <property type="evidence" value="ECO:0007669"/>
    <property type="project" value="TreeGrafter"/>
</dbReference>
<dbReference type="KEGG" id="foc:113205136"/>
<keyword evidence="7" id="KW-1185">Reference proteome</keyword>
<dbReference type="OrthoDB" id="20524at2759"/>
<dbReference type="GO" id="GO:0000776">
    <property type="term" value="C:kinetochore"/>
    <property type="evidence" value="ECO:0007669"/>
    <property type="project" value="TreeGrafter"/>
</dbReference>
<dbReference type="GO" id="GO:0007059">
    <property type="term" value="P:chromosome segregation"/>
    <property type="evidence" value="ECO:0007669"/>
    <property type="project" value="TreeGrafter"/>
</dbReference>
<accession>A0A6J1S5D2</accession>
<evidence type="ECO:0000256" key="1">
    <source>
        <dbReference type="ARBA" id="ARBA00022527"/>
    </source>
</evidence>
<keyword evidence="1" id="KW-0723">Serine/threonine-protein kinase</keyword>
<keyword evidence="4" id="KW-0418">Kinase</keyword>
<evidence type="ECO:0000256" key="2">
    <source>
        <dbReference type="ARBA" id="ARBA00022679"/>
    </source>
</evidence>
<evidence type="ECO:0000313" key="7">
    <source>
        <dbReference type="Proteomes" id="UP000504606"/>
    </source>
</evidence>
<evidence type="ECO:0000256" key="4">
    <source>
        <dbReference type="ARBA" id="ARBA00022777"/>
    </source>
</evidence>
<dbReference type="CDD" id="cd14131">
    <property type="entry name" value="PKc_Mps1"/>
    <property type="match status" value="1"/>
</dbReference>
<dbReference type="GO" id="GO:0004674">
    <property type="term" value="F:protein serine/threonine kinase activity"/>
    <property type="evidence" value="ECO:0007669"/>
    <property type="project" value="UniProtKB-KW"/>
</dbReference>
<organism evidence="7 8">
    <name type="scientific">Frankliniella occidentalis</name>
    <name type="common">Western flower thrips</name>
    <name type="synonym">Euthrips occidentalis</name>
    <dbReference type="NCBI Taxonomy" id="133901"/>
    <lineage>
        <taxon>Eukaryota</taxon>
        <taxon>Metazoa</taxon>
        <taxon>Ecdysozoa</taxon>
        <taxon>Arthropoda</taxon>
        <taxon>Hexapoda</taxon>
        <taxon>Insecta</taxon>
        <taxon>Pterygota</taxon>
        <taxon>Neoptera</taxon>
        <taxon>Paraneoptera</taxon>
        <taxon>Thysanoptera</taxon>
        <taxon>Terebrantia</taxon>
        <taxon>Thripoidea</taxon>
        <taxon>Thripidae</taxon>
        <taxon>Frankliniella</taxon>
    </lineage>
</organism>
<protein>
    <submittedName>
        <fullName evidence="8">Uncharacterized protein LOC113205136 isoform X1</fullName>
    </submittedName>
</protein>
<dbReference type="GO" id="GO:0033316">
    <property type="term" value="P:meiotic spindle assembly checkpoint signaling"/>
    <property type="evidence" value="ECO:0007669"/>
    <property type="project" value="TreeGrafter"/>
</dbReference>
<feature type="compositionally biased region" description="Polar residues" evidence="6">
    <location>
        <begin position="329"/>
        <end position="339"/>
    </location>
</feature>
<dbReference type="RefSeq" id="XP_026276414.1">
    <property type="nucleotide sequence ID" value="XM_026420629.2"/>
</dbReference>
<dbReference type="SMART" id="SM00220">
    <property type="entry name" value="S_TKc"/>
    <property type="match status" value="1"/>
</dbReference>
<feature type="region of interest" description="Disordered" evidence="6">
    <location>
        <begin position="1"/>
        <end position="33"/>
    </location>
</feature>
<dbReference type="Proteomes" id="UP000504606">
    <property type="component" value="Unplaced"/>
</dbReference>
<dbReference type="GO" id="GO:0005634">
    <property type="term" value="C:nucleus"/>
    <property type="evidence" value="ECO:0007669"/>
    <property type="project" value="TreeGrafter"/>
</dbReference>
<evidence type="ECO:0000256" key="3">
    <source>
        <dbReference type="ARBA" id="ARBA00022741"/>
    </source>
</evidence>
<dbReference type="InterPro" id="IPR027084">
    <property type="entry name" value="Mps1_cat"/>
</dbReference>
<dbReference type="GO" id="GO:0005524">
    <property type="term" value="F:ATP binding"/>
    <property type="evidence" value="ECO:0007669"/>
    <property type="project" value="UniProtKB-KW"/>
</dbReference>
<feature type="compositionally biased region" description="Basic and acidic residues" evidence="6">
    <location>
        <begin position="1"/>
        <end position="10"/>
    </location>
</feature>
<dbReference type="SUPFAM" id="SSF56112">
    <property type="entry name" value="Protein kinase-like (PK-like)"/>
    <property type="match status" value="1"/>
</dbReference>
<keyword evidence="2" id="KW-0808">Transferase</keyword>